<evidence type="ECO:0008006" key="4">
    <source>
        <dbReference type="Google" id="ProtNLM"/>
    </source>
</evidence>
<evidence type="ECO:0000313" key="3">
    <source>
        <dbReference type="Proteomes" id="UP000551501"/>
    </source>
</evidence>
<dbReference type="AlphaFoldDB" id="A0A840F427"/>
<keyword evidence="1" id="KW-0812">Transmembrane</keyword>
<dbReference type="Proteomes" id="UP000551501">
    <property type="component" value="Unassembled WGS sequence"/>
</dbReference>
<gene>
    <name evidence="2" type="ORF">BKA16_001582</name>
</gene>
<reference evidence="2 3" key="1">
    <citation type="submission" date="2020-08" db="EMBL/GenBank/DDBJ databases">
        <title>Sequencing the genomes of 1000 actinobacteria strains.</title>
        <authorList>
            <person name="Klenk H.-P."/>
        </authorList>
    </citation>
    <scope>NUCLEOTIDE SEQUENCE [LARGE SCALE GENOMIC DNA]</scope>
    <source>
        <strain evidence="2 3">DSM 45298</strain>
    </source>
</reference>
<name>A0A840F427_9ACTN</name>
<keyword evidence="3" id="KW-1185">Reference proteome</keyword>
<dbReference type="Pfam" id="PF10969">
    <property type="entry name" value="DUF2771"/>
    <property type="match status" value="1"/>
</dbReference>
<sequence>MLHPGDKKPLTILAAAVAVVVVAIAALTTVLVLTDDDGDAMPTVSVQAGDSLERVAPGYWCSVDLTDCDPVDPRSVQQLPQNIVHIAAPIGDPVRVTVPPEVADGPWWSVAQYATPRGVQRVVEFSPSDTLYTKKFLSEPDAVLLGIEIWSPSTVFQDAPQGVESVDGEILMRGTFTIDTVPDGFTVGNTTELPDVRR</sequence>
<organism evidence="2 3">
    <name type="scientific">Gordonia humi</name>
    <dbReference type="NCBI Taxonomy" id="686429"/>
    <lineage>
        <taxon>Bacteria</taxon>
        <taxon>Bacillati</taxon>
        <taxon>Actinomycetota</taxon>
        <taxon>Actinomycetes</taxon>
        <taxon>Mycobacteriales</taxon>
        <taxon>Gordoniaceae</taxon>
        <taxon>Gordonia</taxon>
    </lineage>
</organism>
<protein>
    <recommendedName>
        <fullName evidence="4">DUF2771 domain-containing protein</fullName>
    </recommendedName>
</protein>
<keyword evidence="1" id="KW-1133">Transmembrane helix</keyword>
<proteinExistence type="predicted"/>
<keyword evidence="1" id="KW-0472">Membrane</keyword>
<dbReference type="InterPro" id="IPR024495">
    <property type="entry name" value="DUF2771"/>
</dbReference>
<dbReference type="RefSeq" id="WP_183370134.1">
    <property type="nucleotide sequence ID" value="NZ_BAABHL010000050.1"/>
</dbReference>
<feature type="transmembrane region" description="Helical" evidence="1">
    <location>
        <begin position="12"/>
        <end position="33"/>
    </location>
</feature>
<comment type="caution">
    <text evidence="2">The sequence shown here is derived from an EMBL/GenBank/DDBJ whole genome shotgun (WGS) entry which is preliminary data.</text>
</comment>
<accession>A0A840F427</accession>
<evidence type="ECO:0000313" key="2">
    <source>
        <dbReference type="EMBL" id="MBB4135030.1"/>
    </source>
</evidence>
<evidence type="ECO:0000256" key="1">
    <source>
        <dbReference type="SAM" id="Phobius"/>
    </source>
</evidence>
<dbReference type="EMBL" id="JACIFP010000001">
    <property type="protein sequence ID" value="MBB4135030.1"/>
    <property type="molecule type" value="Genomic_DNA"/>
</dbReference>